<name>C5LII6_PERM5</name>
<feature type="compositionally biased region" description="Polar residues" evidence="1">
    <location>
        <begin position="69"/>
        <end position="81"/>
    </location>
</feature>
<dbReference type="OrthoDB" id="440468at2759"/>
<protein>
    <submittedName>
        <fullName evidence="2">Uncharacterized protein</fullName>
    </submittedName>
</protein>
<dbReference type="AlphaFoldDB" id="C5LII6"/>
<organism evidence="3">
    <name type="scientific">Perkinsus marinus (strain ATCC 50983 / TXsc)</name>
    <dbReference type="NCBI Taxonomy" id="423536"/>
    <lineage>
        <taxon>Eukaryota</taxon>
        <taxon>Sar</taxon>
        <taxon>Alveolata</taxon>
        <taxon>Perkinsozoa</taxon>
        <taxon>Perkinsea</taxon>
        <taxon>Perkinsida</taxon>
        <taxon>Perkinsidae</taxon>
        <taxon>Perkinsus</taxon>
    </lineage>
</organism>
<evidence type="ECO:0000313" key="3">
    <source>
        <dbReference type="Proteomes" id="UP000007800"/>
    </source>
</evidence>
<dbReference type="RefSeq" id="XP_002771573.1">
    <property type="nucleotide sequence ID" value="XM_002771527.1"/>
</dbReference>
<sequence>MPNYMPDSINSTVESATLKTQKMVDDFKKTDTGKKVSRSTSAALGSVYSFVDSLLSRGEELVDRLLPEPQSSAEASTASPHSSHDADGVSPFSRALSLGSTVCSRVHARATNKVYAFGSNVSVSCEKVYANVVDYFETYLRSFQTILSYVKDTFPALQIAEEDFLAIRNKATEWWAAFVERVQKVFYENKEAAQTSMKKGEDAVHQYTTQAKETAAKYSADVKERATKARETATMYATDAKDTASKYVAGAREAAEKYAADAKDTASKYAVDAKETAGKYAADAKATADKYYQTATDKVNATSK</sequence>
<dbReference type="SUPFAM" id="SSF58113">
    <property type="entry name" value="Apolipoprotein A-I"/>
    <property type="match status" value="1"/>
</dbReference>
<dbReference type="InParanoid" id="C5LII6"/>
<gene>
    <name evidence="2" type="ORF">Pmar_PMAR014606</name>
</gene>
<dbReference type="Proteomes" id="UP000007800">
    <property type="component" value="Unassembled WGS sequence"/>
</dbReference>
<accession>C5LII6</accession>
<reference evidence="2 3" key="1">
    <citation type="submission" date="2008-07" db="EMBL/GenBank/DDBJ databases">
        <authorList>
            <person name="El-Sayed N."/>
            <person name="Caler E."/>
            <person name="Inman J."/>
            <person name="Amedeo P."/>
            <person name="Hass B."/>
            <person name="Wortman J."/>
        </authorList>
    </citation>
    <scope>NUCLEOTIDE SEQUENCE [LARGE SCALE GENOMIC DNA]</scope>
    <source>
        <strain evidence="3">ATCC 50983 / TXsc</strain>
    </source>
</reference>
<evidence type="ECO:0000313" key="2">
    <source>
        <dbReference type="EMBL" id="EER03389.1"/>
    </source>
</evidence>
<feature type="region of interest" description="Disordered" evidence="1">
    <location>
        <begin position="68"/>
        <end position="88"/>
    </location>
</feature>
<dbReference type="Gene3D" id="1.20.120.20">
    <property type="entry name" value="Apolipoprotein"/>
    <property type="match status" value="1"/>
</dbReference>
<dbReference type="GeneID" id="9047476"/>
<dbReference type="EMBL" id="GG682243">
    <property type="protein sequence ID" value="EER03389.1"/>
    <property type="molecule type" value="Genomic_DNA"/>
</dbReference>
<evidence type="ECO:0000256" key="1">
    <source>
        <dbReference type="SAM" id="MobiDB-lite"/>
    </source>
</evidence>
<keyword evidence="3" id="KW-1185">Reference proteome</keyword>
<dbReference type="OMA" id="KASEWWT"/>
<proteinExistence type="predicted"/>